<dbReference type="RefSeq" id="WP_086957564.1">
    <property type="nucleotide sequence ID" value="NZ_AP018045.1"/>
</dbReference>
<gene>
    <name evidence="3" type="ORF">IC627_12845</name>
    <name evidence="4" type="ORF">IC627_16975</name>
    <name evidence="1" type="ORF">PDPUS_1_00566</name>
    <name evidence="2" type="ORF">PDPUS_2_00412</name>
</gene>
<organism evidence="2 5">
    <name type="scientific">Photobacterium damsela subsp. piscicida</name>
    <name type="common">Pasteurella piscicida</name>
    <dbReference type="NCBI Taxonomy" id="38294"/>
    <lineage>
        <taxon>Bacteria</taxon>
        <taxon>Pseudomonadati</taxon>
        <taxon>Pseudomonadota</taxon>
        <taxon>Gammaproteobacteria</taxon>
        <taxon>Vibrionales</taxon>
        <taxon>Vibrionaceae</taxon>
        <taxon>Photobacterium</taxon>
    </lineage>
</organism>
<sequence>MKLTHEQKLLALLLCEIHQKLDIEDGLDSTFIRKALTGGHDWALSHELIGSIIPVEPDAEQTKKFVIDVLDMYTFLQEARANFTEGDVAIIEEQSGWGDSAFHFRGFDGNNEREHLGVSSFLVNEMGLFESLKDVAALNSHSPSVATYSRMLNVFEAIRKDVDMRTLSTQEVIEIFKAKTHPDNR</sequence>
<reference evidence="2" key="1">
    <citation type="journal article" date="2017" name="Genome Announc.">
        <title>Whole-Genome Sequence of Photobacterium damselae subsp. piscicida Strain 91-197, Isolated from Hybrid Striped Bass (Morone sp.) in the United States.</title>
        <authorList>
            <person name="Teru Y."/>
            <person name="Hikima J."/>
            <person name="Kono T."/>
            <person name="Sakai M."/>
            <person name="Takano T."/>
            <person name="Hawke J.P."/>
            <person name="Takeyama H."/>
            <person name="Aoki T."/>
        </authorList>
    </citation>
    <scope>NUCLEOTIDE SEQUENCE</scope>
    <source>
        <strain evidence="2">91-197</strain>
    </source>
</reference>
<evidence type="ECO:0000313" key="1">
    <source>
        <dbReference type="EMBL" id="BAX51941.1"/>
    </source>
</evidence>
<dbReference type="EMBL" id="AP018046">
    <property type="protein sequence ID" value="BAX54998.1"/>
    <property type="molecule type" value="Genomic_DNA"/>
</dbReference>
<dbReference type="EMBL" id="CP061855">
    <property type="protein sequence ID" value="QOD58531.1"/>
    <property type="molecule type" value="Genomic_DNA"/>
</dbReference>
<evidence type="ECO:0000313" key="6">
    <source>
        <dbReference type="Proteomes" id="UP000516656"/>
    </source>
</evidence>
<evidence type="ECO:0000313" key="2">
    <source>
        <dbReference type="EMBL" id="BAX54998.1"/>
    </source>
</evidence>
<dbReference type="SUPFAM" id="SSF116960">
    <property type="entry name" value="YfbU-like"/>
    <property type="match status" value="1"/>
</dbReference>
<proteinExistence type="predicted"/>
<reference evidence="5" key="2">
    <citation type="submission" date="2017-05" db="EMBL/GenBank/DDBJ databases">
        <title>Whole genome sequence of fish pathogenic bacteria, Photobacterium damselae subsp. piscicida, strain 91-197, isolated from hybrid striped bass (Morone sp.) in USA.</title>
        <authorList>
            <person name="Teru Y."/>
            <person name="Hikima J."/>
            <person name="Kono T."/>
            <person name="Sakai M."/>
            <person name="Takano T."/>
            <person name="Hawke J.P."/>
            <person name="Takeyama H."/>
            <person name="Aoki T."/>
        </authorList>
    </citation>
    <scope>NUCLEOTIDE SEQUENCE [LARGE SCALE GENOMIC DNA]</scope>
    <source>
        <strain evidence="5">91-197</strain>
    </source>
</reference>
<dbReference type="Proteomes" id="UP000218676">
    <property type="component" value="Chromosome 1"/>
</dbReference>
<reference evidence="3 6" key="3">
    <citation type="submission" date="2020-09" db="EMBL/GenBank/DDBJ databases">
        <title>Complete, closed and curated genome sequences of Photobacterium damselae subsp. piscicida isolates from Australia indicate localised evolution and additional plasmid-borne pathogenicity mechanisms.</title>
        <authorList>
            <person name="Baseggio L."/>
            <person name="Silayeva O."/>
            <person name="Buller N."/>
            <person name="Landos M."/>
            <person name="Engelstaedter J."/>
            <person name="Barnes A.C."/>
        </authorList>
    </citation>
    <scope>NUCLEOTIDE SEQUENCE [LARGE SCALE GENOMIC DNA]</scope>
    <source>
        <strain evidence="3 6">AS-16-0540-1</strain>
    </source>
</reference>
<dbReference type="AlphaFoldDB" id="A0A1V1V924"/>
<name>A0A1V1V924_PHODP</name>
<accession>A0A1V1V924</accession>
<dbReference type="Pfam" id="PF03887">
    <property type="entry name" value="YfbU"/>
    <property type="match status" value="1"/>
</dbReference>
<dbReference type="EMBL" id="AP018045">
    <property type="protein sequence ID" value="BAX51941.1"/>
    <property type="molecule type" value="Genomic_DNA"/>
</dbReference>
<dbReference type="Proteomes" id="UP000516656">
    <property type="component" value="Chromosome 1"/>
</dbReference>
<dbReference type="Gene3D" id="1.10.3190.10">
    <property type="entry name" value="yfbu gene product, domain 2"/>
    <property type="match status" value="1"/>
</dbReference>
<dbReference type="InterPro" id="IPR023146">
    <property type="entry name" value="YfbU_alpha-helical_sf"/>
</dbReference>
<dbReference type="InterPro" id="IPR005587">
    <property type="entry name" value="UPF0304_YfbU"/>
</dbReference>
<dbReference type="Proteomes" id="UP000516656">
    <property type="component" value="Chromosome 2"/>
</dbReference>
<dbReference type="EMBL" id="CP061854">
    <property type="protein sequence ID" value="QOD56121.1"/>
    <property type="molecule type" value="Genomic_DNA"/>
</dbReference>
<evidence type="ECO:0000313" key="4">
    <source>
        <dbReference type="EMBL" id="QOD58531.1"/>
    </source>
</evidence>
<protein>
    <submittedName>
        <fullName evidence="3">YfbU family protein</fullName>
    </submittedName>
</protein>
<evidence type="ECO:0000313" key="3">
    <source>
        <dbReference type="EMBL" id="QOD56121.1"/>
    </source>
</evidence>
<dbReference type="Proteomes" id="UP000218676">
    <property type="component" value="Chromosome 2"/>
</dbReference>
<evidence type="ECO:0000313" key="5">
    <source>
        <dbReference type="Proteomes" id="UP000218676"/>
    </source>
</evidence>